<dbReference type="EMBL" id="VMGN01000065">
    <property type="protein sequence ID" value="TSC92701.1"/>
    <property type="molecule type" value="Genomic_DNA"/>
</dbReference>
<gene>
    <name evidence="1" type="ORF">Athens101428_810</name>
</gene>
<dbReference type="SUPFAM" id="SSF101386">
    <property type="entry name" value="all-alpha NTP pyrophosphatases"/>
    <property type="match status" value="1"/>
</dbReference>
<dbReference type="CDD" id="cd11532">
    <property type="entry name" value="NTP-PPase_COG4997"/>
    <property type="match status" value="1"/>
</dbReference>
<name>A0A554LIL4_9BACT</name>
<evidence type="ECO:0000313" key="2">
    <source>
        <dbReference type="Proteomes" id="UP000316495"/>
    </source>
</evidence>
<dbReference type="Proteomes" id="UP000316495">
    <property type="component" value="Unassembled WGS sequence"/>
</dbReference>
<evidence type="ECO:0008006" key="3">
    <source>
        <dbReference type="Google" id="ProtNLM"/>
    </source>
</evidence>
<protein>
    <recommendedName>
        <fullName evidence="3">Phosphoribosyl-ATP pyrophosphohydrolase</fullName>
    </recommendedName>
</protein>
<accession>A0A554LIL4</accession>
<comment type="caution">
    <text evidence="1">The sequence shown here is derived from an EMBL/GenBank/DDBJ whole genome shotgun (WGS) entry which is preliminary data.</text>
</comment>
<evidence type="ECO:0000313" key="1">
    <source>
        <dbReference type="EMBL" id="TSC92701.1"/>
    </source>
</evidence>
<reference evidence="1 2" key="1">
    <citation type="submission" date="2017-07" db="EMBL/GenBank/DDBJ databases">
        <title>Mechanisms for carbon and nitrogen cycling indicate functional differentiation within the Candidate Phyla Radiation.</title>
        <authorList>
            <person name="Danczak R.E."/>
            <person name="Johnston M.D."/>
            <person name="Kenah C."/>
            <person name="Slattery M."/>
            <person name="Wrighton K.C."/>
            <person name="Wilkins M.J."/>
        </authorList>
    </citation>
    <scope>NUCLEOTIDE SEQUENCE [LARGE SCALE GENOMIC DNA]</scope>
    <source>
        <strain evidence="1">Athens1014_28</strain>
    </source>
</reference>
<proteinExistence type="predicted"/>
<dbReference type="AlphaFoldDB" id="A0A554LIL4"/>
<dbReference type="InterPro" id="IPR038735">
    <property type="entry name" value="MSMEG_1276-like_NTP-PPase_dom"/>
</dbReference>
<sequence length="143" mass="16686">MRDVSHCLFVCHRVRRLADEKSQQPKKMKKVYNKLIRDRIPEIIIADGAEPKVRVLKKTEMFLESKKKILEEAKELIGAEKKSEVANELADILELVETIAENKKIDLKILKSEQKSKRQKRGGFKKRLFLEYVLEPKAKVKNS</sequence>
<organism evidence="1 2">
    <name type="scientific">Candidatus Berkelbacteria bacterium Athens1014_28</name>
    <dbReference type="NCBI Taxonomy" id="2017145"/>
    <lineage>
        <taxon>Bacteria</taxon>
        <taxon>Candidatus Berkelbacteria</taxon>
    </lineage>
</organism>